<accession>A0A1K1PH78</accession>
<comment type="catalytic activity">
    <reaction evidence="8 9 10">
        <text>2-[(2R,5Z)-2-carboxy-4-methylthiazol-5(2H)-ylidene]ethyl phosphate + 4-amino-2-methyl-5-(diphosphooxymethyl)pyrimidine + 2 H(+) = thiamine phosphate + CO2 + diphosphate</text>
        <dbReference type="Rhea" id="RHEA:47844"/>
        <dbReference type="ChEBI" id="CHEBI:15378"/>
        <dbReference type="ChEBI" id="CHEBI:16526"/>
        <dbReference type="ChEBI" id="CHEBI:33019"/>
        <dbReference type="ChEBI" id="CHEBI:37575"/>
        <dbReference type="ChEBI" id="CHEBI:57841"/>
        <dbReference type="ChEBI" id="CHEBI:62899"/>
        <dbReference type="EC" id="2.5.1.3"/>
    </reaction>
</comment>
<reference evidence="14" key="1">
    <citation type="submission" date="2016-11" db="EMBL/GenBank/DDBJ databases">
        <authorList>
            <person name="Varghese N."/>
            <person name="Submissions S."/>
        </authorList>
    </citation>
    <scope>NUCLEOTIDE SEQUENCE [LARGE SCALE GENOMIC DNA]</scope>
    <source>
        <strain evidence="14">DSM 24786</strain>
    </source>
</reference>
<comment type="function">
    <text evidence="9">Condenses 4-methyl-5-(beta-hydroxyethyl)thiazole monophosphate (THZ-P) and 2-methyl-4-amino-5-hydroxymethyl pyrimidine pyrophosphate (HMP-PP) to form thiamine monophosphate (TMP).</text>
</comment>
<dbReference type="AlphaFoldDB" id="A0A1K1PH78"/>
<comment type="catalytic activity">
    <reaction evidence="6 9 10">
        <text>4-methyl-5-(2-phosphooxyethyl)-thiazole + 4-amino-2-methyl-5-(diphosphooxymethyl)pyrimidine + H(+) = thiamine phosphate + diphosphate</text>
        <dbReference type="Rhea" id="RHEA:22328"/>
        <dbReference type="ChEBI" id="CHEBI:15378"/>
        <dbReference type="ChEBI" id="CHEBI:33019"/>
        <dbReference type="ChEBI" id="CHEBI:37575"/>
        <dbReference type="ChEBI" id="CHEBI:57841"/>
        <dbReference type="ChEBI" id="CHEBI:58296"/>
        <dbReference type="EC" id="2.5.1.3"/>
    </reaction>
</comment>
<evidence type="ECO:0000313" key="13">
    <source>
        <dbReference type="EMBL" id="SFW46022.1"/>
    </source>
</evidence>
<evidence type="ECO:0000256" key="7">
    <source>
        <dbReference type="ARBA" id="ARBA00047851"/>
    </source>
</evidence>
<comment type="catalytic activity">
    <reaction evidence="7 9 10">
        <text>2-(2-carboxy-4-methylthiazol-5-yl)ethyl phosphate + 4-amino-2-methyl-5-(diphosphooxymethyl)pyrimidine + 2 H(+) = thiamine phosphate + CO2 + diphosphate</text>
        <dbReference type="Rhea" id="RHEA:47848"/>
        <dbReference type="ChEBI" id="CHEBI:15378"/>
        <dbReference type="ChEBI" id="CHEBI:16526"/>
        <dbReference type="ChEBI" id="CHEBI:33019"/>
        <dbReference type="ChEBI" id="CHEBI:37575"/>
        <dbReference type="ChEBI" id="CHEBI:57841"/>
        <dbReference type="ChEBI" id="CHEBI:62890"/>
        <dbReference type="EC" id="2.5.1.3"/>
    </reaction>
</comment>
<keyword evidence="3 9" id="KW-0479">Metal-binding</keyword>
<protein>
    <recommendedName>
        <fullName evidence="9">Thiamine-phosphate synthase</fullName>
        <shortName evidence="9">TP synthase</shortName>
        <shortName evidence="9">TPS</shortName>
        <ecNumber evidence="9">2.5.1.3</ecNumber>
    </recommendedName>
    <alternativeName>
        <fullName evidence="9">Thiamine-phosphate pyrophosphorylase</fullName>
        <shortName evidence="9">TMP pyrophosphorylase</shortName>
        <shortName evidence="9">TMP-PPase</shortName>
    </alternativeName>
</protein>
<dbReference type="GO" id="GO:0004789">
    <property type="term" value="F:thiamine-phosphate diphosphorylase activity"/>
    <property type="evidence" value="ECO:0007669"/>
    <property type="project" value="UniProtKB-UniRule"/>
</dbReference>
<dbReference type="Gene3D" id="3.20.20.70">
    <property type="entry name" value="Aldolase class I"/>
    <property type="match status" value="1"/>
</dbReference>
<dbReference type="Proteomes" id="UP000183257">
    <property type="component" value="Unassembled WGS sequence"/>
</dbReference>
<dbReference type="HAMAP" id="MF_00097">
    <property type="entry name" value="TMP_synthase"/>
    <property type="match status" value="1"/>
</dbReference>
<evidence type="ECO:0000256" key="6">
    <source>
        <dbReference type="ARBA" id="ARBA00047334"/>
    </source>
</evidence>
<feature type="binding site" evidence="9">
    <location>
        <position position="65"/>
    </location>
    <ligand>
        <name>4-amino-2-methyl-5-(diphosphooxymethyl)pyrimidine</name>
        <dbReference type="ChEBI" id="CHEBI:57841"/>
    </ligand>
</feature>
<evidence type="ECO:0000256" key="1">
    <source>
        <dbReference type="ARBA" id="ARBA00005165"/>
    </source>
</evidence>
<dbReference type="UniPathway" id="UPA00060">
    <property type="reaction ID" value="UER00141"/>
</dbReference>
<evidence type="ECO:0000256" key="11">
    <source>
        <dbReference type="RuleBase" id="RU004253"/>
    </source>
</evidence>
<dbReference type="EMBL" id="FPIY01000002">
    <property type="protein sequence ID" value="SFW46022.1"/>
    <property type="molecule type" value="Genomic_DNA"/>
</dbReference>
<dbReference type="InterPro" id="IPR013785">
    <property type="entry name" value="Aldolase_TIM"/>
</dbReference>
<organism evidence="13 14">
    <name type="scientific">Cellulophaga fucicola</name>
    <dbReference type="NCBI Taxonomy" id="76595"/>
    <lineage>
        <taxon>Bacteria</taxon>
        <taxon>Pseudomonadati</taxon>
        <taxon>Bacteroidota</taxon>
        <taxon>Flavobacteriia</taxon>
        <taxon>Flavobacteriales</taxon>
        <taxon>Flavobacteriaceae</taxon>
        <taxon>Cellulophaga</taxon>
    </lineage>
</organism>
<dbReference type="GO" id="GO:0009228">
    <property type="term" value="P:thiamine biosynthetic process"/>
    <property type="evidence" value="ECO:0007669"/>
    <property type="project" value="UniProtKB-KW"/>
</dbReference>
<comment type="pathway">
    <text evidence="1 9 11">Cofactor biosynthesis; thiamine diphosphate biosynthesis; thiamine phosphate from 4-amino-2-methyl-5-diphosphomethylpyrimidine and 4-methyl-5-(2-phosphoethyl)-thiazole: step 1/1.</text>
</comment>
<feature type="domain" description="Thiamine phosphate synthase/TenI" evidence="12">
    <location>
        <begin position="13"/>
        <end position="186"/>
    </location>
</feature>
<dbReference type="SUPFAM" id="SSF51391">
    <property type="entry name" value="Thiamin phosphate synthase"/>
    <property type="match status" value="1"/>
</dbReference>
<proteinExistence type="inferred from homology"/>
<comment type="caution">
    <text evidence="9">Lacks conserved residue(s) required for the propagation of feature annotation.</text>
</comment>
<evidence type="ECO:0000256" key="8">
    <source>
        <dbReference type="ARBA" id="ARBA00047883"/>
    </source>
</evidence>
<evidence type="ECO:0000259" key="12">
    <source>
        <dbReference type="Pfam" id="PF02581"/>
    </source>
</evidence>
<dbReference type="CDD" id="cd00564">
    <property type="entry name" value="TMP_TenI"/>
    <property type="match status" value="1"/>
</dbReference>
<dbReference type="Pfam" id="PF02581">
    <property type="entry name" value="TMP-TENI"/>
    <property type="match status" value="1"/>
</dbReference>
<evidence type="ECO:0000313" key="14">
    <source>
        <dbReference type="Proteomes" id="UP000183257"/>
    </source>
</evidence>
<evidence type="ECO:0000256" key="4">
    <source>
        <dbReference type="ARBA" id="ARBA00022842"/>
    </source>
</evidence>
<dbReference type="EC" id="2.5.1.3" evidence="9"/>
<feature type="binding site" evidence="9">
    <location>
        <position position="163"/>
    </location>
    <ligand>
        <name>2-[(2R,5Z)-2-carboxy-4-methylthiazol-5(2H)-ylidene]ethyl phosphate</name>
        <dbReference type="ChEBI" id="CHEBI:62899"/>
    </ligand>
</feature>
<feature type="binding site" evidence="9">
    <location>
        <position position="133"/>
    </location>
    <ligand>
        <name>4-amino-2-methyl-5-(diphosphooxymethyl)pyrimidine</name>
        <dbReference type="ChEBI" id="CHEBI:57841"/>
    </ligand>
</feature>
<dbReference type="InterPro" id="IPR022998">
    <property type="entry name" value="ThiamineP_synth_TenI"/>
</dbReference>
<evidence type="ECO:0000256" key="2">
    <source>
        <dbReference type="ARBA" id="ARBA00022679"/>
    </source>
</evidence>
<dbReference type="InterPro" id="IPR034291">
    <property type="entry name" value="TMP_synthase"/>
</dbReference>
<evidence type="ECO:0000256" key="5">
    <source>
        <dbReference type="ARBA" id="ARBA00022977"/>
    </source>
</evidence>
<dbReference type="InterPro" id="IPR036206">
    <property type="entry name" value="ThiamineP_synth_sf"/>
</dbReference>
<dbReference type="NCBIfam" id="TIGR00693">
    <property type="entry name" value="thiE"/>
    <property type="match status" value="1"/>
</dbReference>
<feature type="binding site" evidence="9">
    <location>
        <begin position="130"/>
        <end position="132"/>
    </location>
    <ligand>
        <name>2-[(2R,5Z)-2-carboxy-4-methylthiazol-5(2H)-ylidene]ethyl phosphate</name>
        <dbReference type="ChEBI" id="CHEBI:62899"/>
    </ligand>
</feature>
<dbReference type="GO" id="GO:0009229">
    <property type="term" value="P:thiamine diphosphate biosynthetic process"/>
    <property type="evidence" value="ECO:0007669"/>
    <property type="project" value="UniProtKB-UniRule"/>
</dbReference>
<gene>
    <name evidence="9" type="primary">thiE</name>
    <name evidence="13" type="ORF">SAMN05660313_01832</name>
</gene>
<keyword evidence="14" id="KW-1185">Reference proteome</keyword>
<comment type="similarity">
    <text evidence="9 10">Belongs to the thiamine-phosphate synthase family.</text>
</comment>
<dbReference type="GO" id="GO:0005737">
    <property type="term" value="C:cytoplasm"/>
    <property type="evidence" value="ECO:0007669"/>
    <property type="project" value="TreeGrafter"/>
</dbReference>
<dbReference type="RefSeq" id="WP_072303468.1">
    <property type="nucleotide sequence ID" value="NZ_FPIY01000002.1"/>
</dbReference>
<keyword evidence="2 9" id="KW-0808">Transferase</keyword>
<dbReference type="PANTHER" id="PTHR20857:SF15">
    <property type="entry name" value="THIAMINE-PHOSPHATE SYNTHASE"/>
    <property type="match status" value="1"/>
</dbReference>
<feature type="binding site" evidence="9">
    <location>
        <position position="66"/>
    </location>
    <ligand>
        <name>Mg(2+)</name>
        <dbReference type="ChEBI" id="CHEBI:18420"/>
    </ligand>
</feature>
<dbReference type="PANTHER" id="PTHR20857">
    <property type="entry name" value="THIAMINE-PHOSPHATE PYROPHOSPHORYLASE"/>
    <property type="match status" value="1"/>
</dbReference>
<sequence length="219" mass="24021">MISKLHYISQGETPETHLANIQKACSSGADWVQLRLKDVDQETLLQTALKAREITAHFQTRLLINDHYKIAKEVKADGVHLGKTDACPTEAREYLGKWLSIGGTANTLEDCENLIKKGVDYIGLGPFKFTTTKTNLSPTLALEGYQAILDELKTDTPIIAIGGITIPDVASLLKTGIYGIAVSGEITSNFNNIATLNNILSTPATQEQVYKFEKKKNDE</sequence>
<keyword evidence="5 9" id="KW-0784">Thiamine biosynthesis</keyword>
<name>A0A1K1PH78_9FLAO</name>
<dbReference type="OrthoDB" id="9812206at2"/>
<evidence type="ECO:0000256" key="3">
    <source>
        <dbReference type="ARBA" id="ARBA00022723"/>
    </source>
</evidence>
<feature type="binding site" evidence="9">
    <location>
        <position position="85"/>
    </location>
    <ligand>
        <name>Mg(2+)</name>
        <dbReference type="ChEBI" id="CHEBI:18420"/>
    </ligand>
</feature>
<dbReference type="GO" id="GO:0000287">
    <property type="term" value="F:magnesium ion binding"/>
    <property type="evidence" value="ECO:0007669"/>
    <property type="project" value="UniProtKB-UniRule"/>
</dbReference>
<evidence type="ECO:0000256" key="10">
    <source>
        <dbReference type="RuleBase" id="RU003826"/>
    </source>
</evidence>
<feature type="binding site" evidence="9">
    <location>
        <position position="104"/>
    </location>
    <ligand>
        <name>4-amino-2-methyl-5-(diphosphooxymethyl)pyrimidine</name>
        <dbReference type="ChEBI" id="CHEBI:57841"/>
    </ligand>
</feature>
<keyword evidence="4 9" id="KW-0460">Magnesium</keyword>
<feature type="binding site" evidence="9">
    <location>
        <begin position="33"/>
        <end position="37"/>
    </location>
    <ligand>
        <name>4-amino-2-methyl-5-(diphosphooxymethyl)pyrimidine</name>
        <dbReference type="ChEBI" id="CHEBI:57841"/>
    </ligand>
</feature>
<comment type="cofactor">
    <cofactor evidence="9">
        <name>Mg(2+)</name>
        <dbReference type="ChEBI" id="CHEBI:18420"/>
    </cofactor>
    <text evidence="9">Binds 1 Mg(2+) ion per subunit.</text>
</comment>
<dbReference type="STRING" id="76595.SAMN05660313_01832"/>
<evidence type="ECO:0000256" key="9">
    <source>
        <dbReference type="HAMAP-Rule" id="MF_00097"/>
    </source>
</evidence>